<dbReference type="PROSITE" id="PS00198">
    <property type="entry name" value="4FE4S_FER_1"/>
    <property type="match status" value="1"/>
</dbReference>
<evidence type="ECO:0000256" key="9">
    <source>
        <dbReference type="ARBA" id="ARBA00023004"/>
    </source>
</evidence>
<dbReference type="InterPro" id="IPR023753">
    <property type="entry name" value="FAD/NAD-binding_dom"/>
</dbReference>
<sequence length="559" mass="59960">MTHVITRACCNDASCVAVCPVNCIHPTPDEPDFLTAEMLYIDPETCIDCGACIDECPVSAIYPDDQMPEQEEPFLQINADYYKDHDVEGGLVRHPRAPQLPEGDLHVAIVGAGPAAMYAAQELVKKSQVYVDVYDRLPTPYGLVRAGVAPDHAQTKGVETHFASVERKRNFTYHLGVEVGTHISHDELRERYSAVLYAVGAAHDRRLGVPGEDLVGSIAATEFVAWYNGHPDYADRPFDLSGETAVVIGNGNVALDVARILVTDPEELATTDIADHALEALRASAVREVIVVGRRGIEHGAFTNAEFVSLADVNGVDVVIDESELVLSDEAAAAEADDTLDSVIATKVRLAREYAGTAPTDGNRRIVFRFLTSPTEIVGDDAATGVRLVRNQYIGGGKIAPTDETSEIAAGLVVRSIGYRSQPIKDLPFDDERSVVPNEDSRVLDGPGGDPLPGVFVAGWIKRGPTGGIGRNRLCGEQAAASILADFTNGVLATPSADRSDVPGLVADRGAERVDLAGWKQIDKAERDAGADSGRRRVKFTSIERLQMMARQSDVVGGA</sequence>
<evidence type="ECO:0000256" key="5">
    <source>
        <dbReference type="ARBA" id="ARBA00022723"/>
    </source>
</evidence>
<evidence type="ECO:0000256" key="10">
    <source>
        <dbReference type="ARBA" id="ARBA00023014"/>
    </source>
</evidence>
<dbReference type="PANTHER" id="PTHR48467">
    <property type="entry name" value="GLUTAMATE SYNTHASE 1 [NADH], CHLOROPLASTIC-LIKE"/>
    <property type="match status" value="1"/>
</dbReference>
<dbReference type="PROSITE" id="PS51379">
    <property type="entry name" value="4FE4S_FER_2"/>
    <property type="match status" value="2"/>
</dbReference>
<evidence type="ECO:0000256" key="6">
    <source>
        <dbReference type="ARBA" id="ARBA00022827"/>
    </source>
</evidence>
<dbReference type="RefSeq" id="WP_066164806.1">
    <property type="nucleotide sequence ID" value="NZ_CP136137.1"/>
</dbReference>
<comment type="similarity">
    <text evidence="2">Belongs to the ferredoxin--NADP reductase type 1 family.</text>
</comment>
<keyword evidence="4" id="KW-0285">Flavoprotein</keyword>
<dbReference type="Gene3D" id="3.40.50.720">
    <property type="entry name" value="NAD(P)-binding Rossmann-like Domain"/>
    <property type="match status" value="1"/>
</dbReference>
<evidence type="ECO:0000259" key="12">
    <source>
        <dbReference type="PROSITE" id="PS51379"/>
    </source>
</evidence>
<comment type="cofactor">
    <cofactor evidence="1">
        <name>FAD</name>
        <dbReference type="ChEBI" id="CHEBI:57692"/>
    </cofactor>
</comment>
<dbReference type="PIRSF" id="PIRSF000362">
    <property type="entry name" value="FNR"/>
    <property type="match status" value="1"/>
</dbReference>
<dbReference type="PANTHER" id="PTHR48467:SF1">
    <property type="entry name" value="GLUTAMATE SYNTHASE 1 [NADH], CHLOROPLASTIC-LIKE"/>
    <property type="match status" value="1"/>
</dbReference>
<comment type="catalytic activity">
    <reaction evidence="11">
        <text>2 reduced [2Fe-2S]-[ferredoxin] + NADP(+) + H(+) = 2 oxidized [2Fe-2S]-[ferredoxin] + NADPH</text>
        <dbReference type="Rhea" id="RHEA:20125"/>
        <dbReference type="Rhea" id="RHEA-COMP:10000"/>
        <dbReference type="Rhea" id="RHEA-COMP:10001"/>
        <dbReference type="ChEBI" id="CHEBI:15378"/>
        <dbReference type="ChEBI" id="CHEBI:33737"/>
        <dbReference type="ChEBI" id="CHEBI:33738"/>
        <dbReference type="ChEBI" id="CHEBI:57783"/>
        <dbReference type="ChEBI" id="CHEBI:58349"/>
        <dbReference type="EC" id="1.18.1.2"/>
    </reaction>
</comment>
<keyword evidence="9" id="KW-0408">Iron</keyword>
<protein>
    <recommendedName>
        <fullName evidence="3">ferredoxin--NADP(+) reductase</fullName>
        <ecNumber evidence="3">1.18.1.2</ecNumber>
    </recommendedName>
</protein>
<feature type="domain" description="4Fe-4S ferredoxin-type" evidence="12">
    <location>
        <begin position="1"/>
        <end position="29"/>
    </location>
</feature>
<dbReference type="InterPro" id="IPR036188">
    <property type="entry name" value="FAD/NAD-bd_sf"/>
</dbReference>
<dbReference type="EMBL" id="CP136137">
    <property type="protein sequence ID" value="WYY05718.1"/>
    <property type="molecule type" value="Genomic_DNA"/>
</dbReference>
<dbReference type="Proteomes" id="UP001479933">
    <property type="component" value="Chromosome"/>
</dbReference>
<dbReference type="EC" id="1.18.1.2" evidence="3"/>
<gene>
    <name evidence="13" type="ORF">RVF87_11545</name>
</gene>
<proteinExistence type="inferred from homology"/>
<keyword evidence="10" id="KW-0411">Iron-sulfur</keyword>
<dbReference type="SUPFAM" id="SSF51971">
    <property type="entry name" value="Nucleotide-binding domain"/>
    <property type="match status" value="1"/>
</dbReference>
<dbReference type="Gene3D" id="3.30.70.20">
    <property type="match status" value="1"/>
</dbReference>
<dbReference type="Gene3D" id="3.50.50.60">
    <property type="entry name" value="FAD/NAD(P)-binding domain"/>
    <property type="match status" value="1"/>
</dbReference>
<dbReference type="InterPro" id="IPR017896">
    <property type="entry name" value="4Fe4S_Fe-S-bd"/>
</dbReference>
<dbReference type="Pfam" id="PF00037">
    <property type="entry name" value="Fer4"/>
    <property type="match status" value="1"/>
</dbReference>
<dbReference type="PRINTS" id="PR00419">
    <property type="entry name" value="ADXRDTASE"/>
</dbReference>
<dbReference type="InterPro" id="IPR021163">
    <property type="entry name" value="Ferredox_Rdtase_adrenod"/>
</dbReference>
<dbReference type="CDD" id="cd04410">
    <property type="entry name" value="DMSOR_beta-like"/>
    <property type="match status" value="1"/>
</dbReference>
<dbReference type="InterPro" id="IPR055275">
    <property type="entry name" value="Ferredox_Rdtase"/>
</dbReference>
<keyword evidence="6" id="KW-0274">FAD</keyword>
<dbReference type="InterPro" id="IPR017900">
    <property type="entry name" value="4Fe4S_Fe_S_CS"/>
</dbReference>
<organism evidence="13 14">
    <name type="scientific">Gordonia hydrophobica</name>
    <dbReference type="NCBI Taxonomy" id="40516"/>
    <lineage>
        <taxon>Bacteria</taxon>
        <taxon>Bacillati</taxon>
        <taxon>Actinomycetota</taxon>
        <taxon>Actinomycetes</taxon>
        <taxon>Mycobacteriales</taxon>
        <taxon>Gordoniaceae</taxon>
        <taxon>Gordonia</taxon>
    </lineage>
</organism>
<keyword evidence="8" id="KW-0560">Oxidoreductase</keyword>
<keyword evidence="14" id="KW-1185">Reference proteome</keyword>
<dbReference type="Pfam" id="PF07992">
    <property type="entry name" value="Pyr_redox_2"/>
    <property type="match status" value="1"/>
</dbReference>
<evidence type="ECO:0000313" key="13">
    <source>
        <dbReference type="EMBL" id="WYY05718.1"/>
    </source>
</evidence>
<keyword evidence="5" id="KW-0479">Metal-binding</keyword>
<evidence type="ECO:0000256" key="7">
    <source>
        <dbReference type="ARBA" id="ARBA00022857"/>
    </source>
</evidence>
<dbReference type="SUPFAM" id="SSF54862">
    <property type="entry name" value="4Fe-4S ferredoxins"/>
    <property type="match status" value="1"/>
</dbReference>
<evidence type="ECO:0000256" key="8">
    <source>
        <dbReference type="ARBA" id="ARBA00023002"/>
    </source>
</evidence>
<keyword evidence="7" id="KW-0521">NADP</keyword>
<accession>A0ABZ2TW04</accession>
<evidence type="ECO:0000256" key="4">
    <source>
        <dbReference type="ARBA" id="ARBA00022630"/>
    </source>
</evidence>
<feature type="domain" description="4Fe-4S ferredoxin-type" evidence="12">
    <location>
        <begin position="37"/>
        <end position="66"/>
    </location>
</feature>
<name>A0ABZ2TW04_9ACTN</name>
<evidence type="ECO:0000256" key="2">
    <source>
        <dbReference type="ARBA" id="ARBA00008312"/>
    </source>
</evidence>
<evidence type="ECO:0000256" key="1">
    <source>
        <dbReference type="ARBA" id="ARBA00001974"/>
    </source>
</evidence>
<evidence type="ECO:0000313" key="14">
    <source>
        <dbReference type="Proteomes" id="UP001479933"/>
    </source>
</evidence>
<reference evidence="13 14" key="1">
    <citation type="journal article" date="2023" name="Virus Evol.">
        <title>Computational host range prediction-The good, the bad, and the ugly.</title>
        <authorList>
            <person name="Howell A.A."/>
            <person name="Versoza C.J."/>
            <person name="Pfeifer S.P."/>
        </authorList>
    </citation>
    <scope>NUCLEOTIDE SEQUENCE [LARGE SCALE GENOMIC DNA]</scope>
    <source>
        <strain evidence="13 14">1610/1b</strain>
    </source>
</reference>
<evidence type="ECO:0000256" key="11">
    <source>
        <dbReference type="ARBA" id="ARBA00047776"/>
    </source>
</evidence>
<evidence type="ECO:0000256" key="3">
    <source>
        <dbReference type="ARBA" id="ARBA00013223"/>
    </source>
</evidence>